<protein>
    <submittedName>
        <fullName evidence="1">Uncharacterized protein</fullName>
    </submittedName>
</protein>
<evidence type="ECO:0000313" key="1">
    <source>
        <dbReference type="EMBL" id="KAF7286244.1"/>
    </source>
</evidence>
<name>A0A834MNV9_RHYFE</name>
<dbReference type="EMBL" id="JAACXV010000033">
    <property type="protein sequence ID" value="KAF7286244.1"/>
    <property type="molecule type" value="Genomic_DNA"/>
</dbReference>
<proteinExistence type="predicted"/>
<accession>A0A834MNV9</accession>
<evidence type="ECO:0000313" key="2">
    <source>
        <dbReference type="Proteomes" id="UP000625711"/>
    </source>
</evidence>
<reference evidence="1" key="1">
    <citation type="submission" date="2020-08" db="EMBL/GenBank/DDBJ databases">
        <title>Genome sequencing and assembly of the red palm weevil Rhynchophorus ferrugineus.</title>
        <authorList>
            <person name="Dias G.B."/>
            <person name="Bergman C.M."/>
            <person name="Manee M."/>
        </authorList>
    </citation>
    <scope>NUCLEOTIDE SEQUENCE</scope>
    <source>
        <strain evidence="1">AA-2017</strain>
        <tissue evidence="1">Whole larva</tissue>
    </source>
</reference>
<dbReference type="Proteomes" id="UP000625711">
    <property type="component" value="Unassembled WGS sequence"/>
</dbReference>
<keyword evidence="2" id="KW-1185">Reference proteome</keyword>
<sequence length="73" mass="8308">MTGSPRWSLYMYAAPVWRATQFAGFQLRSIAVRELQDVSGTDLTALIPSSSRSRDNAQLIHVKEIGFFYVRSR</sequence>
<gene>
    <name evidence="1" type="ORF">GWI33_006714</name>
</gene>
<comment type="caution">
    <text evidence="1">The sequence shown here is derived from an EMBL/GenBank/DDBJ whole genome shotgun (WGS) entry which is preliminary data.</text>
</comment>
<organism evidence="1 2">
    <name type="scientific">Rhynchophorus ferrugineus</name>
    <name type="common">Red palm weevil</name>
    <name type="synonym">Curculio ferrugineus</name>
    <dbReference type="NCBI Taxonomy" id="354439"/>
    <lineage>
        <taxon>Eukaryota</taxon>
        <taxon>Metazoa</taxon>
        <taxon>Ecdysozoa</taxon>
        <taxon>Arthropoda</taxon>
        <taxon>Hexapoda</taxon>
        <taxon>Insecta</taxon>
        <taxon>Pterygota</taxon>
        <taxon>Neoptera</taxon>
        <taxon>Endopterygota</taxon>
        <taxon>Coleoptera</taxon>
        <taxon>Polyphaga</taxon>
        <taxon>Cucujiformia</taxon>
        <taxon>Curculionidae</taxon>
        <taxon>Dryophthorinae</taxon>
        <taxon>Rhynchophorus</taxon>
    </lineage>
</organism>
<dbReference type="AlphaFoldDB" id="A0A834MNV9"/>